<dbReference type="EMBL" id="WWEN01000004">
    <property type="protein sequence ID" value="MYM55966.1"/>
    <property type="molecule type" value="Genomic_DNA"/>
</dbReference>
<evidence type="ECO:0000256" key="2">
    <source>
        <dbReference type="ARBA" id="ARBA00022692"/>
    </source>
</evidence>
<feature type="transmembrane region" description="Helical" evidence="5">
    <location>
        <begin position="6"/>
        <end position="24"/>
    </location>
</feature>
<comment type="subcellular location">
    <subcellularLocation>
        <location evidence="1">Membrane</location>
        <topology evidence="1">Multi-pass membrane protein</topology>
    </subcellularLocation>
</comment>
<dbReference type="AlphaFoldDB" id="A0A6L8LLS8"/>
<evidence type="ECO:0000259" key="6">
    <source>
        <dbReference type="Pfam" id="PF04138"/>
    </source>
</evidence>
<keyword evidence="2 5" id="KW-0812">Transmembrane</keyword>
<evidence type="ECO:0000256" key="1">
    <source>
        <dbReference type="ARBA" id="ARBA00004141"/>
    </source>
</evidence>
<evidence type="ECO:0000313" key="8">
    <source>
        <dbReference type="Proteomes" id="UP000479043"/>
    </source>
</evidence>
<dbReference type="Pfam" id="PF04138">
    <property type="entry name" value="GtrA_DPMS_TM"/>
    <property type="match status" value="1"/>
</dbReference>
<dbReference type="InterPro" id="IPR007267">
    <property type="entry name" value="GtrA_DPMS_TM"/>
</dbReference>
<reference evidence="7 8" key="1">
    <citation type="submission" date="2020-01" db="EMBL/GenBank/DDBJ databases">
        <authorList>
            <person name="Chen S."/>
        </authorList>
    </citation>
    <scope>NUCLEOTIDE SEQUENCE [LARGE SCALE GENOMIC DNA]</scope>
    <source>
        <strain evidence="7 8">GS-10</strain>
    </source>
</reference>
<proteinExistence type="predicted"/>
<evidence type="ECO:0000256" key="5">
    <source>
        <dbReference type="SAM" id="Phobius"/>
    </source>
</evidence>
<dbReference type="Proteomes" id="UP000479043">
    <property type="component" value="Unassembled WGS sequence"/>
</dbReference>
<dbReference type="GO" id="GO:0016020">
    <property type="term" value="C:membrane"/>
    <property type="evidence" value="ECO:0007669"/>
    <property type="project" value="UniProtKB-SubCell"/>
</dbReference>
<dbReference type="NCBIfam" id="NF037976">
    <property type="entry name" value="gtrA_1"/>
    <property type="match status" value="1"/>
</dbReference>
<evidence type="ECO:0000313" key="7">
    <source>
        <dbReference type="EMBL" id="MYM55966.1"/>
    </source>
</evidence>
<keyword evidence="3 5" id="KW-1133">Transmembrane helix</keyword>
<keyword evidence="8" id="KW-1185">Reference proteome</keyword>
<organism evidence="7 8">
    <name type="scientific">Thalassovita mangrovi</name>
    <dbReference type="NCBI Taxonomy" id="2692236"/>
    <lineage>
        <taxon>Bacteria</taxon>
        <taxon>Pseudomonadati</taxon>
        <taxon>Pseudomonadota</taxon>
        <taxon>Alphaproteobacteria</taxon>
        <taxon>Rhodobacterales</taxon>
        <taxon>Roseobacteraceae</taxon>
        <taxon>Thalassovita</taxon>
    </lineage>
</organism>
<feature type="transmembrane region" description="Helical" evidence="5">
    <location>
        <begin position="76"/>
        <end position="101"/>
    </location>
</feature>
<feature type="domain" description="GtrA/DPMS transmembrane" evidence="6">
    <location>
        <begin position="9"/>
        <end position="131"/>
    </location>
</feature>
<evidence type="ECO:0000256" key="3">
    <source>
        <dbReference type="ARBA" id="ARBA00022989"/>
    </source>
</evidence>
<dbReference type="GO" id="GO:0000271">
    <property type="term" value="P:polysaccharide biosynthetic process"/>
    <property type="evidence" value="ECO:0007669"/>
    <property type="project" value="InterPro"/>
</dbReference>
<sequence length="135" mass="14693">MSPTELVLRYAAFAGLATLANLAAQRLVLAGIEGRAGFVLAVIAGTGAGLVLKYILDKRWIFFDRSGGVQTHARKFALYTAMGIVTTLIFWGAETAAWLIWQTHAMREAGAVLGLTVGYVVKYRLDRRFVFARAG</sequence>
<feature type="transmembrane region" description="Helical" evidence="5">
    <location>
        <begin position="36"/>
        <end position="56"/>
    </location>
</feature>
<comment type="caution">
    <text evidence="7">The sequence shown here is derived from an EMBL/GenBank/DDBJ whole genome shotgun (WGS) entry which is preliminary data.</text>
</comment>
<name>A0A6L8LLS8_9RHOB</name>
<gene>
    <name evidence="7" type="ORF">GR167_11685</name>
</gene>
<keyword evidence="4 5" id="KW-0472">Membrane</keyword>
<accession>A0A6L8LLS8</accession>
<evidence type="ECO:0000256" key="4">
    <source>
        <dbReference type="ARBA" id="ARBA00023136"/>
    </source>
</evidence>
<protein>
    <submittedName>
        <fullName evidence="7">GtrA family protein</fullName>
    </submittedName>
</protein>